<dbReference type="RefSeq" id="WP_107906479.1">
    <property type="nucleotide sequence ID" value="NZ_CBDRGH010000019.1"/>
</dbReference>
<dbReference type="PANTHER" id="PTHR47178">
    <property type="entry name" value="MONOOXYGENASE, FAD-BINDING"/>
    <property type="match status" value="1"/>
</dbReference>
<dbReference type="PRINTS" id="PR00420">
    <property type="entry name" value="RNGMNOXGNASE"/>
</dbReference>
<reference evidence="6" key="2">
    <citation type="submission" date="2018-06" db="EMBL/GenBank/DDBJ databases">
        <authorList>
            <person name="Zhirakovskaya E."/>
        </authorList>
    </citation>
    <scope>NUCLEOTIDE SEQUENCE</scope>
    <source>
        <strain evidence="6">NA02069</strain>
    </source>
</reference>
<dbReference type="InterPro" id="IPR036188">
    <property type="entry name" value="FAD/NAD-bd_sf"/>
</dbReference>
<evidence type="ECO:0000256" key="2">
    <source>
        <dbReference type="ARBA" id="ARBA00022827"/>
    </source>
</evidence>
<keyword evidence="3" id="KW-0560">Oxidoreductase</keyword>
<keyword evidence="1" id="KW-0285">Flavoprotein</keyword>
<keyword evidence="4 7" id="KW-0503">Monooxygenase</keyword>
<proteinExistence type="predicted"/>
<dbReference type="Proteomes" id="UP000509418">
    <property type="component" value="Chromosome"/>
</dbReference>
<evidence type="ECO:0000313" key="6">
    <source>
        <dbReference type="EMBL" id="AXS67818.1"/>
    </source>
</evidence>
<name>A0A346RP21_STRCX</name>
<dbReference type="EMBL" id="MH540322">
    <property type="protein sequence ID" value="AXS67818.1"/>
    <property type="molecule type" value="Genomic_DNA"/>
</dbReference>
<keyword evidence="8" id="KW-1185">Reference proteome</keyword>
<dbReference type="GO" id="GO:0071949">
    <property type="term" value="F:FAD binding"/>
    <property type="evidence" value="ECO:0007669"/>
    <property type="project" value="InterPro"/>
</dbReference>
<organism evidence="6">
    <name type="scientific">Streptomyces chartreusis</name>
    <dbReference type="NCBI Taxonomy" id="1969"/>
    <lineage>
        <taxon>Bacteria</taxon>
        <taxon>Bacillati</taxon>
        <taxon>Actinomycetota</taxon>
        <taxon>Actinomycetes</taxon>
        <taxon>Kitasatosporales</taxon>
        <taxon>Streptomycetaceae</taxon>
        <taxon>Streptomyces</taxon>
    </lineage>
</organism>
<evidence type="ECO:0000256" key="3">
    <source>
        <dbReference type="ARBA" id="ARBA00023002"/>
    </source>
</evidence>
<protein>
    <submittedName>
        <fullName evidence="6">ChaZ</fullName>
    </submittedName>
    <submittedName>
        <fullName evidence="7">FAD-dependent monooxygenase</fullName>
    </submittedName>
</protein>
<dbReference type="AlphaFoldDB" id="A0A346RP21"/>
<dbReference type="SUPFAM" id="SSF51905">
    <property type="entry name" value="FAD/NAD(P)-binding domain"/>
    <property type="match status" value="1"/>
</dbReference>
<evidence type="ECO:0000259" key="5">
    <source>
        <dbReference type="Pfam" id="PF01494"/>
    </source>
</evidence>
<evidence type="ECO:0000313" key="7">
    <source>
        <dbReference type="EMBL" id="QKZ16791.1"/>
    </source>
</evidence>
<dbReference type="PANTHER" id="PTHR47178:SF5">
    <property type="entry name" value="FAD-BINDING DOMAIN-CONTAINING PROTEIN"/>
    <property type="match status" value="1"/>
</dbReference>
<sequence>MANVAVIGAGTGGLCLAQALHAAGIEVTVHERHRTPTDALHGYRVRINPTGARALRRCLPAPVWETFLSRAGRIGQEFGFLTERLRELAVLDGGPDAEPHYSAERGMLREVLLTGLEDVVRFGACFERYERTRDGRFECHFADGTSTTADLVVGADGANSRVRAQYLPHARRVDIGMVSIVGRLALPVAERLLPECLSSRPNSVVAPGGTGMFVARHEPGADEGYLMWAYGAAAHRYPADVATLPGEQLAELVDGLTGSWHPALRAMVRETDPGTVNAVPIRTSVPPAAWPATRVTLLGDAIHSMTPLRGVGANMALNDAALLARELTGSADTRLAVGRYEDAMRRDGFRAVSESLRAARMFVSESTTQRLLFKTVLRTASAVPPLRRALFAKLA</sequence>
<dbReference type="Gene3D" id="3.50.50.60">
    <property type="entry name" value="FAD/NAD(P)-binding domain"/>
    <property type="match status" value="1"/>
</dbReference>
<dbReference type="GO" id="GO:0004497">
    <property type="term" value="F:monooxygenase activity"/>
    <property type="evidence" value="ECO:0007669"/>
    <property type="project" value="UniProtKB-KW"/>
</dbReference>
<accession>A0A346RP21</accession>
<reference evidence="7 8" key="3">
    <citation type="submission" date="2020-06" db="EMBL/GenBank/DDBJ databases">
        <title>Genome mining for natural products.</title>
        <authorList>
            <person name="Zhang B."/>
            <person name="Shi J."/>
            <person name="Ge H."/>
        </authorList>
    </citation>
    <scope>NUCLEOTIDE SEQUENCE [LARGE SCALE GENOMIC DNA]</scope>
    <source>
        <strain evidence="7 8">NA02069</strain>
    </source>
</reference>
<evidence type="ECO:0000313" key="8">
    <source>
        <dbReference type="Proteomes" id="UP000509418"/>
    </source>
</evidence>
<dbReference type="Pfam" id="PF01494">
    <property type="entry name" value="FAD_binding_3"/>
    <property type="match status" value="1"/>
</dbReference>
<gene>
    <name evidence="7" type="ORF">HUT05_05025</name>
</gene>
<dbReference type="InterPro" id="IPR002938">
    <property type="entry name" value="FAD-bd"/>
</dbReference>
<dbReference type="EMBL" id="CP056041">
    <property type="protein sequence ID" value="QKZ16791.1"/>
    <property type="molecule type" value="Genomic_DNA"/>
</dbReference>
<evidence type="ECO:0000256" key="1">
    <source>
        <dbReference type="ARBA" id="ARBA00022630"/>
    </source>
</evidence>
<reference evidence="6" key="1">
    <citation type="journal article" date="2018" name="J. Am. Chem. Soc.">
        <title>Molecular Basis for the Final Oxidative Rearrangement Steps in Chartreusin Biosynthesis.</title>
        <authorList>
            <person name="Wang Y.S."/>
            <person name="Zhang B."/>
            <person name="Zhu J."/>
            <person name="Yang C.L."/>
            <person name="Guo Y."/>
            <person name="Liu C.L."/>
            <person name="Liu F."/>
            <person name="Huang H."/>
            <person name="Zhao S."/>
            <person name="Liang Y."/>
            <person name="Jiao R.H."/>
            <person name="Tan R.X."/>
            <person name="Ge H.M."/>
        </authorList>
    </citation>
    <scope>NUCLEOTIDE SEQUENCE</scope>
    <source>
        <strain evidence="6">NA02069</strain>
    </source>
</reference>
<evidence type="ECO:0000256" key="4">
    <source>
        <dbReference type="ARBA" id="ARBA00023033"/>
    </source>
</evidence>
<feature type="domain" description="FAD-binding" evidence="5">
    <location>
        <begin position="2"/>
        <end position="328"/>
    </location>
</feature>
<keyword evidence="2" id="KW-0274">FAD</keyword>